<proteinExistence type="predicted"/>
<dbReference type="EMBL" id="JAACJO010000043">
    <property type="protein sequence ID" value="KAF5345591.1"/>
    <property type="molecule type" value="Genomic_DNA"/>
</dbReference>
<evidence type="ECO:0000256" key="1">
    <source>
        <dbReference type="SAM" id="MobiDB-lite"/>
    </source>
</evidence>
<dbReference type="OrthoDB" id="411785at2759"/>
<evidence type="ECO:0000313" key="2">
    <source>
        <dbReference type="EMBL" id="KAF5345591.1"/>
    </source>
</evidence>
<feature type="region of interest" description="Disordered" evidence="1">
    <location>
        <begin position="54"/>
        <end position="104"/>
    </location>
</feature>
<feature type="compositionally biased region" description="Basic and acidic residues" evidence="1">
    <location>
        <begin position="54"/>
        <end position="63"/>
    </location>
</feature>
<sequence>MDELVELNGTKRNVLLADSEEREVGSATRHRVRVGVPVNTCICKHIKAFLGDDYPLKNHDIHPPKGSKPVAEPTDTKAAVVSTRRKPAPKRKRANDEHDDEKTL</sequence>
<feature type="compositionally biased region" description="Basic residues" evidence="1">
    <location>
        <begin position="83"/>
        <end position="93"/>
    </location>
</feature>
<protein>
    <submittedName>
        <fullName evidence="2">Uncharacterized protein</fullName>
    </submittedName>
</protein>
<dbReference type="AlphaFoldDB" id="A0A8H5CPD2"/>
<keyword evidence="3" id="KW-1185">Reference proteome</keyword>
<reference evidence="2 3" key="1">
    <citation type="journal article" date="2020" name="ISME J.">
        <title>Uncovering the hidden diversity of litter-decomposition mechanisms in mushroom-forming fungi.</title>
        <authorList>
            <person name="Floudas D."/>
            <person name="Bentzer J."/>
            <person name="Ahren D."/>
            <person name="Johansson T."/>
            <person name="Persson P."/>
            <person name="Tunlid A."/>
        </authorList>
    </citation>
    <scope>NUCLEOTIDE SEQUENCE [LARGE SCALE GENOMIC DNA]</scope>
    <source>
        <strain evidence="2 3">CBS 146.42</strain>
    </source>
</reference>
<feature type="compositionally biased region" description="Basic and acidic residues" evidence="1">
    <location>
        <begin position="94"/>
        <end position="104"/>
    </location>
</feature>
<organism evidence="2 3">
    <name type="scientific">Leucocoprinus leucothites</name>
    <dbReference type="NCBI Taxonomy" id="201217"/>
    <lineage>
        <taxon>Eukaryota</taxon>
        <taxon>Fungi</taxon>
        <taxon>Dikarya</taxon>
        <taxon>Basidiomycota</taxon>
        <taxon>Agaricomycotina</taxon>
        <taxon>Agaricomycetes</taxon>
        <taxon>Agaricomycetidae</taxon>
        <taxon>Agaricales</taxon>
        <taxon>Agaricineae</taxon>
        <taxon>Agaricaceae</taxon>
        <taxon>Leucocoprinus</taxon>
    </lineage>
</organism>
<accession>A0A8H5CPD2</accession>
<gene>
    <name evidence="2" type="ORF">D9756_011052</name>
</gene>
<dbReference type="Proteomes" id="UP000559027">
    <property type="component" value="Unassembled WGS sequence"/>
</dbReference>
<comment type="caution">
    <text evidence="2">The sequence shown here is derived from an EMBL/GenBank/DDBJ whole genome shotgun (WGS) entry which is preliminary data.</text>
</comment>
<evidence type="ECO:0000313" key="3">
    <source>
        <dbReference type="Proteomes" id="UP000559027"/>
    </source>
</evidence>
<name>A0A8H5CPD2_9AGAR</name>